<dbReference type="InterPro" id="IPR029056">
    <property type="entry name" value="Ribokinase-like"/>
</dbReference>
<dbReference type="SUPFAM" id="SSF53613">
    <property type="entry name" value="Ribokinase-like"/>
    <property type="match status" value="1"/>
</dbReference>
<keyword evidence="3" id="KW-0418">Kinase</keyword>
<proteinExistence type="inferred from homology"/>
<comment type="caution">
    <text evidence="5">The sequence shown here is derived from an EMBL/GenBank/DDBJ whole genome shotgun (WGS) entry which is preliminary data.</text>
</comment>
<evidence type="ECO:0000259" key="4">
    <source>
        <dbReference type="Pfam" id="PF00294"/>
    </source>
</evidence>
<dbReference type="GO" id="GO:0008673">
    <property type="term" value="F:2-dehydro-3-deoxygluconokinase activity"/>
    <property type="evidence" value="ECO:0007669"/>
    <property type="project" value="UniProtKB-EC"/>
</dbReference>
<dbReference type="Proteomes" id="UP000703038">
    <property type="component" value="Unassembled WGS sequence"/>
</dbReference>
<dbReference type="Gene3D" id="3.40.1190.20">
    <property type="match status" value="1"/>
</dbReference>
<keyword evidence="6" id="KW-1185">Reference proteome</keyword>
<accession>A0ABS2KUY1</accession>
<reference evidence="5 6" key="1">
    <citation type="submission" date="2021-01" db="EMBL/GenBank/DDBJ databases">
        <title>Genomics of switchgrass bacterial isolates.</title>
        <authorList>
            <person name="Shade A."/>
        </authorList>
    </citation>
    <scope>NUCLEOTIDE SEQUENCE [LARGE SCALE GENOMIC DNA]</scope>
    <source>
        <strain evidence="5 6">PvP111</strain>
    </source>
</reference>
<gene>
    <name evidence="5" type="ORF">JOE42_002487</name>
</gene>
<comment type="similarity">
    <text evidence="1">Belongs to the carbohydrate kinase PfkB family.</text>
</comment>
<sequence length="338" mass="35367">MRSPGAATSRVVCVGEGLVVMVAQPGPLEHSDTFERSAGGAEANVARVLAQLDVEAFWLSRVGDDGFGRYLTETLRTSGVDTSAVIVDETRTTGMYVKERGSGSGHASDLPAGESRMTYFRSGSAASALCVDDIVGATSILAAADLVHVSGITLALSDTAREAAAALASSPGLLSFDLNHRPRLWTTGSADVVLGEQVRRSDIALMGADEAHAVFGTGDPDALRVLFPEPRRLVIKNDAHVVVGFDGAERVDVPALRLSVVEKIGAGDAFAGGYLAGVLRGDDQQRAIRLGHLCAAGALTAHGDAAHLLPLHRLDTLVTSSDEEWSRIDYDAERGIAV</sequence>
<evidence type="ECO:0000313" key="5">
    <source>
        <dbReference type="EMBL" id="MBM7415754.1"/>
    </source>
</evidence>
<protein>
    <submittedName>
        <fullName evidence="5">2-dehydro-3-deoxygluconokinase</fullName>
        <ecNumber evidence="5">2.7.1.45</ecNumber>
    </submittedName>
</protein>
<dbReference type="InterPro" id="IPR052700">
    <property type="entry name" value="Carb_kinase_PfkB-like"/>
</dbReference>
<keyword evidence="2 5" id="KW-0808">Transferase</keyword>
<name>A0ABS2KUY1_9NOCA</name>
<evidence type="ECO:0000313" key="6">
    <source>
        <dbReference type="Proteomes" id="UP000703038"/>
    </source>
</evidence>
<dbReference type="EC" id="2.7.1.45" evidence="5"/>
<feature type="domain" description="Carbohydrate kinase PfkB" evidence="4">
    <location>
        <begin position="10"/>
        <end position="306"/>
    </location>
</feature>
<evidence type="ECO:0000256" key="1">
    <source>
        <dbReference type="ARBA" id="ARBA00010688"/>
    </source>
</evidence>
<dbReference type="InterPro" id="IPR011611">
    <property type="entry name" value="PfkB_dom"/>
</dbReference>
<evidence type="ECO:0000256" key="3">
    <source>
        <dbReference type="ARBA" id="ARBA00022777"/>
    </source>
</evidence>
<dbReference type="PANTHER" id="PTHR43320:SF2">
    <property type="entry name" value="2-DEHYDRO-3-DEOXYGLUCONOKINASE_2-DEHYDRO-3-DEOXYGALACTONOKINASE"/>
    <property type="match status" value="1"/>
</dbReference>
<dbReference type="Pfam" id="PF00294">
    <property type="entry name" value="PfkB"/>
    <property type="match status" value="1"/>
</dbReference>
<dbReference type="CDD" id="cd01166">
    <property type="entry name" value="KdgK"/>
    <property type="match status" value="1"/>
</dbReference>
<evidence type="ECO:0000256" key="2">
    <source>
        <dbReference type="ARBA" id="ARBA00022679"/>
    </source>
</evidence>
<dbReference type="PANTHER" id="PTHR43320">
    <property type="entry name" value="SUGAR KINASE"/>
    <property type="match status" value="1"/>
</dbReference>
<dbReference type="RefSeq" id="WP_307806259.1">
    <property type="nucleotide sequence ID" value="NZ_JAFBBK010000001.1"/>
</dbReference>
<dbReference type="EMBL" id="JAFBBK010000001">
    <property type="protein sequence ID" value="MBM7415754.1"/>
    <property type="molecule type" value="Genomic_DNA"/>
</dbReference>
<organism evidence="5 6">
    <name type="scientific">Rhodococcoides corynebacterioides</name>
    <dbReference type="NCBI Taxonomy" id="53972"/>
    <lineage>
        <taxon>Bacteria</taxon>
        <taxon>Bacillati</taxon>
        <taxon>Actinomycetota</taxon>
        <taxon>Actinomycetes</taxon>
        <taxon>Mycobacteriales</taxon>
        <taxon>Nocardiaceae</taxon>
        <taxon>Rhodococcoides</taxon>
    </lineage>
</organism>